<dbReference type="GO" id="GO:2001059">
    <property type="term" value="P:D-tagatose 6-phosphate catabolic process"/>
    <property type="evidence" value="ECO:0007669"/>
    <property type="project" value="UniProtKB-UniPathway"/>
</dbReference>
<evidence type="ECO:0000256" key="6">
    <source>
        <dbReference type="PIRNR" id="PIRNR000535"/>
    </source>
</evidence>
<dbReference type="InterPro" id="IPR029056">
    <property type="entry name" value="Ribokinase-like"/>
</dbReference>
<dbReference type="GO" id="GO:0009024">
    <property type="term" value="F:tagatose-6-phosphate kinase activity"/>
    <property type="evidence" value="ECO:0007669"/>
    <property type="project" value="UniProtKB-EC"/>
</dbReference>
<name>A0A135L2N0_9BACI</name>
<dbReference type="NCBIfam" id="TIGR03168">
    <property type="entry name" value="1-PFK"/>
    <property type="match status" value="1"/>
</dbReference>
<dbReference type="GO" id="GO:0005829">
    <property type="term" value="C:cytosol"/>
    <property type="evidence" value="ECO:0007669"/>
    <property type="project" value="TreeGrafter"/>
</dbReference>
<evidence type="ECO:0000259" key="7">
    <source>
        <dbReference type="Pfam" id="PF00294"/>
    </source>
</evidence>
<feature type="domain" description="Carbohydrate kinase PfkB" evidence="7">
    <location>
        <begin position="10"/>
        <end position="295"/>
    </location>
</feature>
<gene>
    <name evidence="8" type="ORF">U473_02975</name>
</gene>
<keyword evidence="6" id="KW-0423">Lactose metabolism</keyword>
<dbReference type="OrthoDB" id="9801219at2"/>
<dbReference type="STRING" id="1413211.U473_02975"/>
<evidence type="ECO:0000256" key="1">
    <source>
        <dbReference type="ARBA" id="ARBA00005380"/>
    </source>
</evidence>
<dbReference type="InterPro" id="IPR017583">
    <property type="entry name" value="Tagatose/fructose_Pkinase"/>
</dbReference>
<dbReference type="GO" id="GO:0008662">
    <property type="term" value="F:1-phosphofructokinase activity"/>
    <property type="evidence" value="ECO:0007669"/>
    <property type="project" value="InterPro"/>
</dbReference>
<dbReference type="PIRSF" id="PIRSF000535">
    <property type="entry name" value="1PFK/6PFK/LacC"/>
    <property type="match status" value="1"/>
</dbReference>
<keyword evidence="4 8" id="KW-0418">Kinase</keyword>
<protein>
    <recommendedName>
        <fullName evidence="6">Tagatose-6-phosphate kinase</fullName>
        <ecNumber evidence="6">2.7.1.144</ecNumber>
    </recommendedName>
</protein>
<dbReference type="NCBIfam" id="TIGR03828">
    <property type="entry name" value="pfkB"/>
    <property type="match status" value="1"/>
</dbReference>
<reference evidence="8 9" key="1">
    <citation type="submission" date="2016-02" db="EMBL/GenBank/DDBJ databases">
        <title>Draft Genome for Tepidibacillus decaturensis nov. sp. Strain Z9, an Anaerobic, Moderately Thermophilic and Heterotrophic Bacterium from Deep Subsurface of the Illinois Basin, USA.</title>
        <authorList>
            <person name="Dong Y."/>
            <person name="Chang J.Y."/>
            <person name="Sanford R."/>
            <person name="Fouke B.W."/>
        </authorList>
    </citation>
    <scope>NUCLEOTIDE SEQUENCE [LARGE SCALE GENOMIC DNA]</scope>
    <source>
        <strain evidence="8 9">Z9</strain>
    </source>
</reference>
<dbReference type="AlphaFoldDB" id="A0A135L2N0"/>
<dbReference type="Proteomes" id="UP000070352">
    <property type="component" value="Unassembled WGS sequence"/>
</dbReference>
<dbReference type="GO" id="GO:0005524">
    <property type="term" value="F:ATP binding"/>
    <property type="evidence" value="ECO:0007669"/>
    <property type="project" value="UniProtKB-KW"/>
</dbReference>
<proteinExistence type="inferred from homology"/>
<dbReference type="EMBL" id="LSKU01000001">
    <property type="protein sequence ID" value="KXG43103.1"/>
    <property type="molecule type" value="Genomic_DNA"/>
</dbReference>
<keyword evidence="5 6" id="KW-0067">ATP-binding</keyword>
<dbReference type="InterPro" id="IPR022463">
    <property type="entry name" value="1-PFruKinase"/>
</dbReference>
<dbReference type="PANTHER" id="PTHR46566:SF2">
    <property type="entry name" value="ATP-DEPENDENT 6-PHOSPHOFRUCTOKINASE ISOZYME 2"/>
    <property type="match status" value="1"/>
</dbReference>
<keyword evidence="3 6" id="KW-0547">Nucleotide-binding</keyword>
<dbReference type="EC" id="2.7.1.144" evidence="6"/>
<sequence length="318" mass="34244">MNQTIITVTLNPALDKTITLDQLEIGGLNRTKEIRIDPGGKGINAAKVLKTFHVDVLATGFIAGQTGKQLIGQLNQLAIPNHFVEVNGETRTNLKIVDEDANVTTEINEPGFSISNQEIELFKQQLSERITPHSVVVFGGSLPVNAPTSIYQELIDMANKKGAKTILDADGPALQEGIKAKPFAIKPNLYELEQLLGQTLDHQQKILSAGKEIIESGISLVMISMGEQGAIILNAKEAFHITPFSITPKSTVGAGDSMVATLAYSLLQNKSLEETGLLATTAGTITASKEGTQVCTLEEILQSINRSKSFNLNKMIKN</sequence>
<accession>A0A135L2N0</accession>
<comment type="catalytic activity">
    <reaction evidence="6">
        <text>D-tagatofuranose 6-phosphate + ATP = D-tagatofuranose 1,6-bisphosphate + ADP + H(+)</text>
        <dbReference type="Rhea" id="RHEA:12420"/>
        <dbReference type="ChEBI" id="CHEBI:15378"/>
        <dbReference type="ChEBI" id="CHEBI:30616"/>
        <dbReference type="ChEBI" id="CHEBI:58694"/>
        <dbReference type="ChEBI" id="CHEBI:58695"/>
        <dbReference type="ChEBI" id="CHEBI:456216"/>
        <dbReference type="EC" id="2.7.1.144"/>
    </reaction>
</comment>
<evidence type="ECO:0000256" key="3">
    <source>
        <dbReference type="ARBA" id="ARBA00022741"/>
    </source>
</evidence>
<dbReference type="GO" id="GO:0044281">
    <property type="term" value="P:small molecule metabolic process"/>
    <property type="evidence" value="ECO:0007669"/>
    <property type="project" value="UniProtKB-ARBA"/>
</dbReference>
<organism evidence="8 9">
    <name type="scientific">Tepidibacillus decaturensis</name>
    <dbReference type="NCBI Taxonomy" id="1413211"/>
    <lineage>
        <taxon>Bacteria</taxon>
        <taxon>Bacillati</taxon>
        <taxon>Bacillota</taxon>
        <taxon>Bacilli</taxon>
        <taxon>Bacillales</taxon>
        <taxon>Bacillaceae</taxon>
        <taxon>Tepidibacillus</taxon>
    </lineage>
</organism>
<evidence type="ECO:0000256" key="2">
    <source>
        <dbReference type="ARBA" id="ARBA00022679"/>
    </source>
</evidence>
<evidence type="ECO:0000256" key="5">
    <source>
        <dbReference type="ARBA" id="ARBA00022840"/>
    </source>
</evidence>
<keyword evidence="2 6" id="KW-0808">Transferase</keyword>
<dbReference type="GO" id="GO:0016052">
    <property type="term" value="P:carbohydrate catabolic process"/>
    <property type="evidence" value="ECO:0007669"/>
    <property type="project" value="UniProtKB-ARBA"/>
</dbReference>
<comment type="similarity">
    <text evidence="6">Belongs to the carbohydrate kinase PfkB family. LacC subfamily.</text>
</comment>
<comment type="similarity">
    <text evidence="1">Belongs to the carbohydrate kinase pfkB family.</text>
</comment>
<dbReference type="PANTHER" id="PTHR46566">
    <property type="entry name" value="1-PHOSPHOFRUCTOKINASE-RELATED"/>
    <property type="match status" value="1"/>
</dbReference>
<dbReference type="Pfam" id="PF00294">
    <property type="entry name" value="PfkB"/>
    <property type="match status" value="1"/>
</dbReference>
<dbReference type="InterPro" id="IPR011611">
    <property type="entry name" value="PfkB_dom"/>
</dbReference>
<keyword evidence="9" id="KW-1185">Reference proteome</keyword>
<evidence type="ECO:0000313" key="9">
    <source>
        <dbReference type="Proteomes" id="UP000070352"/>
    </source>
</evidence>
<dbReference type="Gene3D" id="3.40.1190.20">
    <property type="match status" value="1"/>
</dbReference>
<evidence type="ECO:0000313" key="8">
    <source>
        <dbReference type="EMBL" id="KXG43103.1"/>
    </source>
</evidence>
<dbReference type="UniPathway" id="UPA00704">
    <property type="reaction ID" value="UER00715"/>
</dbReference>
<dbReference type="CDD" id="cd01164">
    <property type="entry name" value="FruK_PfkB_like"/>
    <property type="match status" value="1"/>
</dbReference>
<dbReference type="RefSeq" id="WP_068723180.1">
    <property type="nucleotide sequence ID" value="NZ_LSKU01000001.1"/>
</dbReference>
<evidence type="ECO:0000256" key="4">
    <source>
        <dbReference type="ARBA" id="ARBA00022777"/>
    </source>
</evidence>
<dbReference type="GO" id="GO:0005988">
    <property type="term" value="P:lactose metabolic process"/>
    <property type="evidence" value="ECO:0007669"/>
    <property type="project" value="UniProtKB-KW"/>
</dbReference>
<dbReference type="FunFam" id="3.40.1190.20:FF:000001">
    <property type="entry name" value="Phosphofructokinase"/>
    <property type="match status" value="1"/>
</dbReference>
<comment type="caution">
    <text evidence="8">The sequence shown here is derived from an EMBL/GenBank/DDBJ whole genome shotgun (WGS) entry which is preliminary data.</text>
</comment>
<dbReference type="SUPFAM" id="SSF53613">
    <property type="entry name" value="Ribokinase-like"/>
    <property type="match status" value="1"/>
</dbReference>
<comment type="pathway">
    <text evidence="6">Carbohydrate metabolism; D-tagatose 6-phosphate degradation; D-glyceraldehyde 3-phosphate and glycerone phosphate from D-tagatose 6-phosphate: step 1/2.</text>
</comment>